<dbReference type="PANTHER" id="PTHR33055">
    <property type="entry name" value="TRANSPOSASE FOR INSERTION SEQUENCE ELEMENT IS1111A"/>
    <property type="match status" value="1"/>
</dbReference>
<name>A0A1G9BWF4_9ACTN</name>
<dbReference type="RefSeq" id="WP_143022060.1">
    <property type="nucleotide sequence ID" value="NZ_FNFB01000007.1"/>
</dbReference>
<dbReference type="InterPro" id="IPR003346">
    <property type="entry name" value="Transposase_20"/>
</dbReference>
<dbReference type="InterPro" id="IPR047650">
    <property type="entry name" value="Transpos_IS110"/>
</dbReference>
<feature type="non-terminal residue" evidence="2">
    <location>
        <position position="1"/>
    </location>
</feature>
<dbReference type="EMBL" id="FNFB01000007">
    <property type="protein sequence ID" value="SDK43723.1"/>
    <property type="molecule type" value="Genomic_DNA"/>
</dbReference>
<sequence>AKARKNYAGTSPITRASGKKKVALARFIHNDRLIDALLTQAFSALRLSPGARAYYDRQRARGSSHNAALRQVANRLVGILHGCLKTDTLYDETTAWSHHAEFVAA</sequence>
<dbReference type="STRING" id="683260.SAMN05421874_107317"/>
<protein>
    <submittedName>
        <fullName evidence="2">Transposase IS116/IS110/IS902 family protein</fullName>
    </submittedName>
</protein>
<dbReference type="GO" id="GO:0006313">
    <property type="term" value="P:DNA transposition"/>
    <property type="evidence" value="ECO:0007669"/>
    <property type="project" value="InterPro"/>
</dbReference>
<dbReference type="AlphaFoldDB" id="A0A1G9BWF4"/>
<evidence type="ECO:0000313" key="3">
    <source>
        <dbReference type="Proteomes" id="UP000198683"/>
    </source>
</evidence>
<keyword evidence="3" id="KW-1185">Reference proteome</keyword>
<dbReference type="PANTHER" id="PTHR33055:SF3">
    <property type="entry name" value="PUTATIVE TRANSPOSASE FOR IS117-RELATED"/>
    <property type="match status" value="1"/>
</dbReference>
<dbReference type="GO" id="GO:0003677">
    <property type="term" value="F:DNA binding"/>
    <property type="evidence" value="ECO:0007669"/>
    <property type="project" value="InterPro"/>
</dbReference>
<dbReference type="GO" id="GO:0004803">
    <property type="term" value="F:transposase activity"/>
    <property type="evidence" value="ECO:0007669"/>
    <property type="project" value="InterPro"/>
</dbReference>
<feature type="domain" description="Transposase IS116/IS110/IS902 C-terminal" evidence="1">
    <location>
        <begin position="5"/>
        <end position="55"/>
    </location>
</feature>
<organism evidence="2 3">
    <name type="scientific">Nonomuraea maritima</name>
    <dbReference type="NCBI Taxonomy" id="683260"/>
    <lineage>
        <taxon>Bacteria</taxon>
        <taxon>Bacillati</taxon>
        <taxon>Actinomycetota</taxon>
        <taxon>Actinomycetes</taxon>
        <taxon>Streptosporangiales</taxon>
        <taxon>Streptosporangiaceae</taxon>
        <taxon>Nonomuraea</taxon>
    </lineage>
</organism>
<reference evidence="2 3" key="1">
    <citation type="submission" date="2016-10" db="EMBL/GenBank/DDBJ databases">
        <authorList>
            <person name="de Groot N.N."/>
        </authorList>
    </citation>
    <scope>NUCLEOTIDE SEQUENCE [LARGE SCALE GENOMIC DNA]</scope>
    <source>
        <strain evidence="2 3">CGMCC 4.5681</strain>
    </source>
</reference>
<dbReference type="OrthoDB" id="3188901at2"/>
<gene>
    <name evidence="2" type="ORF">SAMN05421874_107317</name>
</gene>
<evidence type="ECO:0000259" key="1">
    <source>
        <dbReference type="Pfam" id="PF02371"/>
    </source>
</evidence>
<dbReference type="Pfam" id="PF02371">
    <property type="entry name" value="Transposase_20"/>
    <property type="match status" value="1"/>
</dbReference>
<evidence type="ECO:0000313" key="2">
    <source>
        <dbReference type="EMBL" id="SDK43723.1"/>
    </source>
</evidence>
<accession>A0A1G9BWF4</accession>
<proteinExistence type="predicted"/>
<dbReference type="Proteomes" id="UP000198683">
    <property type="component" value="Unassembled WGS sequence"/>
</dbReference>